<protein>
    <recommendedName>
        <fullName evidence="3">DDE Tnp4 domain-containing protein</fullName>
    </recommendedName>
</protein>
<accession>A0A151K140</accession>
<keyword evidence="2" id="KW-1185">Reference proteome</keyword>
<dbReference type="AlphaFoldDB" id="A0A151K140"/>
<dbReference type="GO" id="GO:0071897">
    <property type="term" value="P:DNA biosynthetic process"/>
    <property type="evidence" value="ECO:0007669"/>
    <property type="project" value="UniProtKB-ARBA"/>
</dbReference>
<evidence type="ECO:0000313" key="1">
    <source>
        <dbReference type="EMBL" id="KYN45245.1"/>
    </source>
</evidence>
<dbReference type="EMBL" id="KQ981189">
    <property type="protein sequence ID" value="KYN45245.1"/>
    <property type="molecule type" value="Genomic_DNA"/>
</dbReference>
<dbReference type="Proteomes" id="UP000078541">
    <property type="component" value="Unassembled WGS sequence"/>
</dbReference>
<evidence type="ECO:0008006" key="3">
    <source>
        <dbReference type="Google" id="ProtNLM"/>
    </source>
</evidence>
<dbReference type="SUPFAM" id="SSF56672">
    <property type="entry name" value="DNA/RNA polymerases"/>
    <property type="match status" value="1"/>
</dbReference>
<dbReference type="STRING" id="34720.A0A151K140"/>
<organism evidence="1 2">
    <name type="scientific">Trachymyrmex septentrionalis</name>
    <dbReference type="NCBI Taxonomy" id="34720"/>
    <lineage>
        <taxon>Eukaryota</taxon>
        <taxon>Metazoa</taxon>
        <taxon>Ecdysozoa</taxon>
        <taxon>Arthropoda</taxon>
        <taxon>Hexapoda</taxon>
        <taxon>Insecta</taxon>
        <taxon>Pterygota</taxon>
        <taxon>Neoptera</taxon>
        <taxon>Endopterygota</taxon>
        <taxon>Hymenoptera</taxon>
        <taxon>Apocrita</taxon>
        <taxon>Aculeata</taxon>
        <taxon>Formicoidea</taxon>
        <taxon>Formicidae</taxon>
        <taxon>Myrmicinae</taxon>
        <taxon>Trachymyrmex</taxon>
    </lineage>
</organism>
<sequence>MNLMSVAWITNNNFKIVNKTNAEIIDGSVKLTADRQRDSRTQCDICIHGKMTRTFFPKKSNRISAKIFNNLFTYASGKIHSTNIKNARTCLTLFLIKLRTRMSYSILSTLFGIQRRTIDKITNSARKTLMEDFVPNLDLNYFTKENFLRLQTRNMDKALFTEGKDLAILVTNGTYIYREKSSNYSFQRRFFSMHKGYFADGENNDANILNSLMKESSLLLEMFKKTTIWEKIYPAERNVNRESSYPHYTGSYIHIHRTVFLLANIFENFHENCVASYDLDPAHNDILFINVIYATSVNVQADRYIKLNIQFRTRAKNDFEKKLYKLMNNAVFNKIINNYVDVKLVTKWDGRYGSEAMIAEPNFHSCSVFAENLIAVELRKLEGKFNKPI</sequence>
<evidence type="ECO:0000313" key="2">
    <source>
        <dbReference type="Proteomes" id="UP000078541"/>
    </source>
</evidence>
<dbReference type="InterPro" id="IPR043502">
    <property type="entry name" value="DNA/RNA_pol_sf"/>
</dbReference>
<reference evidence="1 2" key="1">
    <citation type="submission" date="2016-03" db="EMBL/GenBank/DDBJ databases">
        <title>Trachymyrmex septentrionalis WGS genome.</title>
        <authorList>
            <person name="Nygaard S."/>
            <person name="Hu H."/>
            <person name="Boomsma J."/>
            <person name="Zhang G."/>
        </authorList>
    </citation>
    <scope>NUCLEOTIDE SEQUENCE [LARGE SCALE GENOMIC DNA]</scope>
    <source>
        <strain evidence="1">Tsep2-gDNA-1</strain>
        <tissue evidence="1">Whole body</tissue>
    </source>
</reference>
<proteinExistence type="predicted"/>
<gene>
    <name evidence="1" type="ORF">ALC56_00324</name>
</gene>
<name>A0A151K140_9HYME</name>